<keyword evidence="2 5" id="KW-0812">Transmembrane</keyword>
<dbReference type="AlphaFoldDB" id="A0A1F4U5J1"/>
<feature type="transmembrane region" description="Helical" evidence="5">
    <location>
        <begin position="167"/>
        <end position="186"/>
    </location>
</feature>
<feature type="transmembrane region" description="Helical" evidence="5">
    <location>
        <begin position="75"/>
        <end position="94"/>
    </location>
</feature>
<keyword evidence="4 5" id="KW-0472">Membrane</keyword>
<reference evidence="7 8" key="1">
    <citation type="journal article" date="2016" name="Nat. Commun.">
        <title>Thousands of microbial genomes shed light on interconnected biogeochemical processes in an aquifer system.</title>
        <authorList>
            <person name="Anantharaman K."/>
            <person name="Brown C.T."/>
            <person name="Hug L.A."/>
            <person name="Sharon I."/>
            <person name="Castelle C.J."/>
            <person name="Probst A.J."/>
            <person name="Thomas B.C."/>
            <person name="Singh A."/>
            <person name="Wilkins M.J."/>
            <person name="Karaoz U."/>
            <person name="Brodie E.L."/>
            <person name="Williams K.H."/>
            <person name="Hubbard S.S."/>
            <person name="Banfield J.F."/>
        </authorList>
    </citation>
    <scope>NUCLEOTIDE SEQUENCE [LARGE SCALE GENOMIC DNA]</scope>
</reference>
<feature type="transmembrane region" description="Helical" evidence="5">
    <location>
        <begin position="224"/>
        <end position="242"/>
    </location>
</feature>
<feature type="transmembrane region" description="Helical" evidence="5">
    <location>
        <begin position="100"/>
        <end position="126"/>
    </location>
</feature>
<dbReference type="InterPro" id="IPR020846">
    <property type="entry name" value="MFS_dom"/>
</dbReference>
<dbReference type="Proteomes" id="UP000179242">
    <property type="component" value="Unassembled WGS sequence"/>
</dbReference>
<feature type="transmembrane region" description="Helical" evidence="5">
    <location>
        <begin position="135"/>
        <end position="155"/>
    </location>
</feature>
<accession>A0A1F4U5J1</accession>
<evidence type="ECO:0000256" key="4">
    <source>
        <dbReference type="ARBA" id="ARBA00023136"/>
    </source>
</evidence>
<dbReference type="InterPro" id="IPR011701">
    <property type="entry name" value="MFS"/>
</dbReference>
<feature type="transmembrane region" description="Helical" evidence="5">
    <location>
        <begin position="42"/>
        <end position="63"/>
    </location>
</feature>
<dbReference type="Pfam" id="PF07690">
    <property type="entry name" value="MFS_1"/>
    <property type="match status" value="1"/>
</dbReference>
<comment type="caution">
    <text evidence="7">The sequence shown here is derived from an EMBL/GenBank/DDBJ whole genome shotgun (WGS) entry which is preliminary data.</text>
</comment>
<feature type="transmembrane region" description="Helical" evidence="5">
    <location>
        <begin position="376"/>
        <end position="397"/>
    </location>
</feature>
<dbReference type="GO" id="GO:0005886">
    <property type="term" value="C:plasma membrane"/>
    <property type="evidence" value="ECO:0007669"/>
    <property type="project" value="UniProtKB-SubCell"/>
</dbReference>
<evidence type="ECO:0000256" key="1">
    <source>
        <dbReference type="ARBA" id="ARBA00004651"/>
    </source>
</evidence>
<evidence type="ECO:0000256" key="3">
    <source>
        <dbReference type="ARBA" id="ARBA00022989"/>
    </source>
</evidence>
<dbReference type="EMBL" id="MEUJ01000004">
    <property type="protein sequence ID" value="OGC40206.1"/>
    <property type="molecule type" value="Genomic_DNA"/>
</dbReference>
<evidence type="ECO:0000259" key="6">
    <source>
        <dbReference type="PROSITE" id="PS50850"/>
    </source>
</evidence>
<gene>
    <name evidence="7" type="ORF">A2438_02845</name>
</gene>
<dbReference type="CDD" id="cd17353">
    <property type="entry name" value="MFS_OFA_like"/>
    <property type="match status" value="1"/>
</dbReference>
<evidence type="ECO:0000313" key="7">
    <source>
        <dbReference type="EMBL" id="OGC40206.1"/>
    </source>
</evidence>
<evidence type="ECO:0000313" key="8">
    <source>
        <dbReference type="Proteomes" id="UP000179242"/>
    </source>
</evidence>
<sequence>MGKTTNRWGIALAGIIMQLLLGTVYGWSVFKKPLMESHGWTGVQVGLAFTIAIFCLGMAAALGGKFVDRAGARKVATTAAILFGFGTLLAGYANSIGNLWLLWLGYGVIAGIGNGLGYITPIAVLIRWFPDKRGLITGLAVMGFGFGSALIGQFVPLLLPSIGITSTFYVLGIIYLIILGLAAQFLNNPPEGWSPPVSAGAKINSSAAVNSLCLRDALGTFQFYILWLVLFINVTAGIALISNMSPMAQAQLGVTAVVAGTLVFTASIFNGLGRVFWASLSDKIGRKNVFLIMLSSQIPVFFLLPQASNIWIFGAMCCYILSCLGGGFATMPSFAVDTFGPKNCGNIYGKVLLAWSLAGVVGPLLMEYVLKVTSSFSMALIIASGLLAVGVFLVSLYKKPEAVAA</sequence>
<organism evidence="7 8">
    <name type="scientific">candidate division WOR-1 bacterium RIFOXYC2_FULL_46_14</name>
    <dbReference type="NCBI Taxonomy" id="1802587"/>
    <lineage>
        <taxon>Bacteria</taxon>
        <taxon>Bacillati</taxon>
        <taxon>Saganbacteria</taxon>
    </lineage>
</organism>
<comment type="subcellular location">
    <subcellularLocation>
        <location evidence="1">Cell membrane</location>
        <topology evidence="1">Multi-pass membrane protein</topology>
    </subcellularLocation>
</comment>
<dbReference type="InterPro" id="IPR036259">
    <property type="entry name" value="MFS_trans_sf"/>
</dbReference>
<keyword evidence="3 5" id="KW-1133">Transmembrane helix</keyword>
<feature type="transmembrane region" description="Helical" evidence="5">
    <location>
        <begin position="254"/>
        <end position="276"/>
    </location>
</feature>
<feature type="transmembrane region" description="Helical" evidence="5">
    <location>
        <begin position="310"/>
        <end position="330"/>
    </location>
</feature>
<dbReference type="Gene3D" id="1.20.1250.20">
    <property type="entry name" value="MFS general substrate transporter like domains"/>
    <property type="match status" value="2"/>
</dbReference>
<feature type="transmembrane region" description="Helical" evidence="5">
    <location>
        <begin position="288"/>
        <end position="304"/>
    </location>
</feature>
<dbReference type="PANTHER" id="PTHR11360:SF317">
    <property type="entry name" value="MAJOR FACILITATOR SUPERFAMILY (MFS) PROFILE DOMAIN-CONTAINING PROTEIN-RELATED"/>
    <property type="match status" value="1"/>
</dbReference>
<proteinExistence type="predicted"/>
<feature type="domain" description="Major facilitator superfamily (MFS) profile" evidence="6">
    <location>
        <begin position="6"/>
        <end position="402"/>
    </location>
</feature>
<dbReference type="GO" id="GO:0022857">
    <property type="term" value="F:transmembrane transporter activity"/>
    <property type="evidence" value="ECO:0007669"/>
    <property type="project" value="InterPro"/>
</dbReference>
<name>A0A1F4U5J1_UNCSA</name>
<evidence type="ECO:0000256" key="5">
    <source>
        <dbReference type="SAM" id="Phobius"/>
    </source>
</evidence>
<dbReference type="PANTHER" id="PTHR11360">
    <property type="entry name" value="MONOCARBOXYLATE TRANSPORTER"/>
    <property type="match status" value="1"/>
</dbReference>
<evidence type="ECO:0000256" key="2">
    <source>
        <dbReference type="ARBA" id="ARBA00022692"/>
    </source>
</evidence>
<dbReference type="InterPro" id="IPR050327">
    <property type="entry name" value="Proton-linked_MCT"/>
</dbReference>
<dbReference type="PROSITE" id="PS50850">
    <property type="entry name" value="MFS"/>
    <property type="match status" value="1"/>
</dbReference>
<protein>
    <submittedName>
        <fullName evidence="7">Oxalate:formate antiporter</fullName>
    </submittedName>
</protein>
<feature type="transmembrane region" description="Helical" evidence="5">
    <location>
        <begin position="351"/>
        <end position="370"/>
    </location>
</feature>
<dbReference type="SUPFAM" id="SSF103473">
    <property type="entry name" value="MFS general substrate transporter"/>
    <property type="match status" value="1"/>
</dbReference>